<evidence type="ECO:0000313" key="2">
    <source>
        <dbReference type="Proteomes" id="UP001158576"/>
    </source>
</evidence>
<keyword evidence="2" id="KW-1185">Reference proteome</keyword>
<evidence type="ECO:0000313" key="1">
    <source>
        <dbReference type="EMBL" id="CAG5111066.1"/>
    </source>
</evidence>
<gene>
    <name evidence="1" type="ORF">OKIOD_LOCUS14167</name>
</gene>
<dbReference type="EMBL" id="OU015567">
    <property type="protein sequence ID" value="CAG5111066.1"/>
    <property type="molecule type" value="Genomic_DNA"/>
</dbReference>
<name>A0ABN7T0B6_OIKDI</name>
<sequence>MNGIFLKAEMRFIEKNFTGPELKIKEFLNEEEYTAIEKFEGNFRRLTRSASSYLSLNYRRYSSKMPVPWNKTAVSETLELTKPYTSDRDCYLTTKSILENMALPLRFKLDFWFLSSSTKKTEDGSTIQYEIVYPNQRSAINDTVYIASKADAEELLEECSDSTIFQKLLESHHLDLMAFKSSGVSVSRLLAMSITITKTPAVPDFKQSRAPTKQLETAFEDFNISEESDNSSIDELIF</sequence>
<accession>A0ABN7T0B6</accession>
<organism evidence="1 2">
    <name type="scientific">Oikopleura dioica</name>
    <name type="common">Tunicate</name>
    <dbReference type="NCBI Taxonomy" id="34765"/>
    <lineage>
        <taxon>Eukaryota</taxon>
        <taxon>Metazoa</taxon>
        <taxon>Chordata</taxon>
        <taxon>Tunicata</taxon>
        <taxon>Appendicularia</taxon>
        <taxon>Copelata</taxon>
        <taxon>Oikopleuridae</taxon>
        <taxon>Oikopleura</taxon>
    </lineage>
</organism>
<proteinExistence type="predicted"/>
<dbReference type="Proteomes" id="UP001158576">
    <property type="component" value="Chromosome 2"/>
</dbReference>
<reference evidence="1 2" key="1">
    <citation type="submission" date="2021-04" db="EMBL/GenBank/DDBJ databases">
        <authorList>
            <person name="Bliznina A."/>
        </authorList>
    </citation>
    <scope>NUCLEOTIDE SEQUENCE [LARGE SCALE GENOMIC DNA]</scope>
</reference>
<protein>
    <submittedName>
        <fullName evidence="1">Oidioi.mRNA.OKI2018_I69.chr2.g5402.t1.cds</fullName>
    </submittedName>
</protein>